<evidence type="ECO:0000256" key="4">
    <source>
        <dbReference type="ARBA" id="ARBA00022777"/>
    </source>
</evidence>
<dbReference type="PIRSF" id="PIRSF036940">
    <property type="entry name" value="PanK_bac_aCoA"/>
    <property type="match status" value="1"/>
</dbReference>
<dbReference type="SUPFAM" id="SSF53067">
    <property type="entry name" value="Actin-like ATPase domain"/>
    <property type="match status" value="1"/>
</dbReference>
<dbReference type="Gene3D" id="3.30.420.40">
    <property type="match status" value="2"/>
</dbReference>
<keyword evidence="1" id="KW-0963">Cytoplasm</keyword>
<dbReference type="InterPro" id="IPR043129">
    <property type="entry name" value="ATPase_NBD"/>
</dbReference>
<dbReference type="CDD" id="cd24085">
    <property type="entry name" value="ASKHA_NBD_PanK-II_bac"/>
    <property type="match status" value="1"/>
</dbReference>
<dbReference type="GO" id="GO:0015937">
    <property type="term" value="P:coenzyme A biosynthetic process"/>
    <property type="evidence" value="ECO:0007669"/>
    <property type="project" value="UniProtKB-KW"/>
</dbReference>
<name>A0A5D4RCU3_9BACI</name>
<dbReference type="PANTHER" id="PTHR12280:SF20">
    <property type="entry name" value="4'-PHOSPHOPANTETHEINE PHOSPHATASE"/>
    <property type="match status" value="1"/>
</dbReference>
<evidence type="ECO:0000256" key="1">
    <source>
        <dbReference type="ARBA" id="ARBA00022490"/>
    </source>
</evidence>
<organism evidence="7 8">
    <name type="scientific">Bacillus infantis</name>
    <dbReference type="NCBI Taxonomy" id="324767"/>
    <lineage>
        <taxon>Bacteria</taxon>
        <taxon>Bacillati</taxon>
        <taxon>Bacillota</taxon>
        <taxon>Bacilli</taxon>
        <taxon>Bacillales</taxon>
        <taxon>Bacillaceae</taxon>
        <taxon>Bacillus</taxon>
    </lineage>
</organism>
<comment type="caution">
    <text evidence="7">The sequence shown here is derived from an EMBL/GenBank/DDBJ whole genome shotgun (WGS) entry which is preliminary data.</text>
</comment>
<evidence type="ECO:0000313" key="7">
    <source>
        <dbReference type="EMBL" id="TYS47538.1"/>
    </source>
</evidence>
<dbReference type="PANTHER" id="PTHR12280">
    <property type="entry name" value="PANTOTHENATE KINASE"/>
    <property type="match status" value="1"/>
</dbReference>
<protein>
    <submittedName>
        <fullName evidence="7">Type II pantothenate kinase</fullName>
    </submittedName>
</protein>
<proteinExistence type="predicted"/>
<evidence type="ECO:0000313" key="8">
    <source>
        <dbReference type="Proteomes" id="UP000322139"/>
    </source>
</evidence>
<keyword evidence="5" id="KW-0067">ATP-binding</keyword>
<evidence type="ECO:0000256" key="6">
    <source>
        <dbReference type="ARBA" id="ARBA00022993"/>
    </source>
</evidence>
<dbReference type="EMBL" id="VTER01000006">
    <property type="protein sequence ID" value="TYS47538.1"/>
    <property type="molecule type" value="Genomic_DNA"/>
</dbReference>
<evidence type="ECO:0000256" key="2">
    <source>
        <dbReference type="ARBA" id="ARBA00022679"/>
    </source>
</evidence>
<evidence type="ECO:0000256" key="5">
    <source>
        <dbReference type="ARBA" id="ARBA00022840"/>
    </source>
</evidence>
<sequence>MGLIYSREGFRVRIGIDAGGTLIKIIYEENGLHFRKIEYNEAEQALNWLKTMAPSGDYVLTGGKAAILKEAFFPEAAIIPEFSATCEGALHLIKEAGHPHERLLLVNIGTGTSWYKIEDGKHERILGSGVGGGAFMGLGNIFTGKADHQKLAGLAAKGNREKADLLVSDIYGDRSWLPSAAGQNERLKDVEAPIDGKLTAGNFANIAGKPSEEDLMAAAANMIAETTVLLTKGAADTHHSKKIYYIGSSLQGNDALKKGLLTYSRMTGLDAAFLPNGEYSGALGAYLSSWNDKLMN</sequence>
<keyword evidence="2" id="KW-0808">Transferase</keyword>
<evidence type="ECO:0000256" key="3">
    <source>
        <dbReference type="ARBA" id="ARBA00022741"/>
    </source>
</evidence>
<accession>A0A5D4RCU3</accession>
<gene>
    <name evidence="7" type="ORF">FZD51_11325</name>
</gene>
<dbReference type="GO" id="GO:0004594">
    <property type="term" value="F:pantothenate kinase activity"/>
    <property type="evidence" value="ECO:0007669"/>
    <property type="project" value="InterPro"/>
</dbReference>
<dbReference type="AlphaFoldDB" id="A0A5D4RCU3"/>
<dbReference type="InterPro" id="IPR011602">
    <property type="entry name" value="Type_II_PanK_bac"/>
</dbReference>
<dbReference type="Proteomes" id="UP000322139">
    <property type="component" value="Unassembled WGS sequence"/>
</dbReference>
<keyword evidence="4 7" id="KW-0418">Kinase</keyword>
<dbReference type="GO" id="GO:0005524">
    <property type="term" value="F:ATP binding"/>
    <property type="evidence" value="ECO:0007669"/>
    <property type="project" value="UniProtKB-KW"/>
</dbReference>
<dbReference type="GO" id="GO:0005829">
    <property type="term" value="C:cytosol"/>
    <property type="evidence" value="ECO:0007669"/>
    <property type="project" value="TreeGrafter"/>
</dbReference>
<keyword evidence="3" id="KW-0547">Nucleotide-binding</keyword>
<reference evidence="7 8" key="1">
    <citation type="submission" date="2019-08" db="EMBL/GenBank/DDBJ databases">
        <title>Bacillus genomes from the desert of Cuatro Cienegas, Coahuila.</title>
        <authorList>
            <person name="Olmedo-Alvarez G."/>
        </authorList>
    </citation>
    <scope>NUCLEOTIDE SEQUENCE [LARGE SCALE GENOMIC DNA]</scope>
    <source>
        <strain evidence="7 8">CH446_14T</strain>
    </source>
</reference>
<dbReference type="Pfam" id="PF03630">
    <property type="entry name" value="Fumble"/>
    <property type="match status" value="1"/>
</dbReference>
<dbReference type="InterPro" id="IPR004567">
    <property type="entry name" value="Type_II_PanK"/>
</dbReference>
<keyword evidence="6" id="KW-0173">Coenzyme A biosynthesis</keyword>